<dbReference type="EMBL" id="DS114079">
    <property type="protein sequence ID" value="EAX90835.1"/>
    <property type="molecule type" value="Genomic_DNA"/>
</dbReference>
<keyword evidence="2" id="KW-0472">Membrane</keyword>
<sequence length="303" mass="34225">MLLSETKGDTSSLDAAPHEYDAVTENFGSVYSRRSPNYKTSASKGGKRLPDYAFEKSEMATDIEYLRKQQSLKNEKRDELENGGHGKRARSSAKCPPEYIEPKVQSPPRDIRKIPDSEIQNKSLLKKPEPKSVPTTPMLDSINTSSRPKPIVQFNVAPQAARDVFRPPTPIPFMPRVNSLPYVGAPDDPFDLPNVEDNYNLQTSIGEDAFDLSYSNTPIVSRSNSISQKSIPLDSEYLPPLELNYPQYPRVESPLSPRSSPSIRERTPIDELFPIRNKAPVYKRTWFIVIMILALLLLILFFL</sequence>
<dbReference type="InParanoid" id="A2FW80"/>
<keyword evidence="4" id="KW-1185">Reference proteome</keyword>
<proteinExistence type="predicted"/>
<keyword evidence="2" id="KW-1133">Transmembrane helix</keyword>
<dbReference type="AlphaFoldDB" id="A2FW80"/>
<dbReference type="KEGG" id="tva:4748530"/>
<reference evidence="3" key="1">
    <citation type="submission" date="2006-10" db="EMBL/GenBank/DDBJ databases">
        <authorList>
            <person name="Amadeo P."/>
            <person name="Zhao Q."/>
            <person name="Wortman J."/>
            <person name="Fraser-Liggett C."/>
            <person name="Carlton J."/>
        </authorList>
    </citation>
    <scope>NUCLEOTIDE SEQUENCE</scope>
    <source>
        <strain evidence="3">G3</strain>
    </source>
</reference>
<feature type="region of interest" description="Disordered" evidence="1">
    <location>
        <begin position="65"/>
        <end position="146"/>
    </location>
</feature>
<keyword evidence="2" id="KW-0812">Transmembrane</keyword>
<reference evidence="3" key="2">
    <citation type="journal article" date="2007" name="Science">
        <title>Draft genome sequence of the sexually transmitted pathogen Trichomonas vaginalis.</title>
        <authorList>
            <person name="Carlton J.M."/>
            <person name="Hirt R.P."/>
            <person name="Silva J.C."/>
            <person name="Delcher A.L."/>
            <person name="Schatz M."/>
            <person name="Zhao Q."/>
            <person name="Wortman J.R."/>
            <person name="Bidwell S.L."/>
            <person name="Alsmark U.C.M."/>
            <person name="Besteiro S."/>
            <person name="Sicheritz-Ponten T."/>
            <person name="Noel C.J."/>
            <person name="Dacks J.B."/>
            <person name="Foster P.G."/>
            <person name="Simillion C."/>
            <person name="Van de Peer Y."/>
            <person name="Miranda-Saavedra D."/>
            <person name="Barton G.J."/>
            <person name="Westrop G.D."/>
            <person name="Mueller S."/>
            <person name="Dessi D."/>
            <person name="Fiori P.L."/>
            <person name="Ren Q."/>
            <person name="Paulsen I."/>
            <person name="Zhang H."/>
            <person name="Bastida-Corcuera F.D."/>
            <person name="Simoes-Barbosa A."/>
            <person name="Brown M.T."/>
            <person name="Hayes R.D."/>
            <person name="Mukherjee M."/>
            <person name="Okumura C.Y."/>
            <person name="Schneider R."/>
            <person name="Smith A.J."/>
            <person name="Vanacova S."/>
            <person name="Villalvazo M."/>
            <person name="Haas B.J."/>
            <person name="Pertea M."/>
            <person name="Feldblyum T.V."/>
            <person name="Utterback T.R."/>
            <person name="Shu C.L."/>
            <person name="Osoegawa K."/>
            <person name="de Jong P.J."/>
            <person name="Hrdy I."/>
            <person name="Horvathova L."/>
            <person name="Zubacova Z."/>
            <person name="Dolezal P."/>
            <person name="Malik S.B."/>
            <person name="Logsdon J.M. Jr."/>
            <person name="Henze K."/>
            <person name="Gupta A."/>
            <person name="Wang C.C."/>
            <person name="Dunne R.L."/>
            <person name="Upcroft J.A."/>
            <person name="Upcroft P."/>
            <person name="White O."/>
            <person name="Salzberg S.L."/>
            <person name="Tang P."/>
            <person name="Chiu C.-H."/>
            <person name="Lee Y.-S."/>
            <person name="Embley T.M."/>
            <person name="Coombs G.H."/>
            <person name="Mottram J.C."/>
            <person name="Tachezy J."/>
            <person name="Fraser-Liggett C.M."/>
            <person name="Johnson P.J."/>
        </authorList>
    </citation>
    <scope>NUCLEOTIDE SEQUENCE [LARGE SCALE GENOMIC DNA]</scope>
    <source>
        <strain evidence="3">G3</strain>
    </source>
</reference>
<feature type="compositionally biased region" description="Basic and acidic residues" evidence="1">
    <location>
        <begin position="65"/>
        <end position="84"/>
    </location>
</feature>
<evidence type="ECO:0000256" key="1">
    <source>
        <dbReference type="SAM" id="MobiDB-lite"/>
    </source>
</evidence>
<accession>A2FW80</accession>
<dbReference type="RefSeq" id="XP_001303765.1">
    <property type="nucleotide sequence ID" value="XM_001303764.1"/>
</dbReference>
<organism evidence="3 4">
    <name type="scientific">Trichomonas vaginalis (strain ATCC PRA-98 / G3)</name>
    <dbReference type="NCBI Taxonomy" id="412133"/>
    <lineage>
        <taxon>Eukaryota</taxon>
        <taxon>Metamonada</taxon>
        <taxon>Parabasalia</taxon>
        <taxon>Trichomonadida</taxon>
        <taxon>Trichomonadidae</taxon>
        <taxon>Trichomonas</taxon>
    </lineage>
</organism>
<name>A2FW80_TRIV3</name>
<evidence type="ECO:0000256" key="2">
    <source>
        <dbReference type="SAM" id="Phobius"/>
    </source>
</evidence>
<evidence type="ECO:0000313" key="4">
    <source>
        <dbReference type="Proteomes" id="UP000001542"/>
    </source>
</evidence>
<evidence type="ECO:0000313" key="3">
    <source>
        <dbReference type="EMBL" id="EAX90835.1"/>
    </source>
</evidence>
<feature type="transmembrane region" description="Helical" evidence="2">
    <location>
        <begin position="285"/>
        <end position="302"/>
    </location>
</feature>
<dbReference type="VEuPathDB" id="TrichDB:TVAGG3_0347120"/>
<gene>
    <name evidence="3" type="ORF">TVAG_296050</name>
</gene>
<dbReference type="VEuPathDB" id="TrichDB:TVAG_296050"/>
<dbReference type="Proteomes" id="UP000001542">
    <property type="component" value="Unassembled WGS sequence"/>
</dbReference>
<protein>
    <submittedName>
        <fullName evidence="3">Uncharacterized protein</fullName>
    </submittedName>
</protein>